<accession>A0A0E9SIY2</accession>
<dbReference type="EMBL" id="GBXM01067258">
    <property type="protein sequence ID" value="JAH41319.1"/>
    <property type="molecule type" value="Transcribed_RNA"/>
</dbReference>
<sequence>MLVQWVSSLHSEPKNSAATDD</sequence>
<evidence type="ECO:0000313" key="2">
    <source>
        <dbReference type="EMBL" id="JAH41319.1"/>
    </source>
</evidence>
<reference evidence="2" key="1">
    <citation type="submission" date="2014-11" db="EMBL/GenBank/DDBJ databases">
        <authorList>
            <person name="Amaro Gonzalez C."/>
        </authorList>
    </citation>
    <scope>NUCLEOTIDE SEQUENCE</scope>
</reference>
<protein>
    <submittedName>
        <fullName evidence="2">Uncharacterized protein</fullName>
    </submittedName>
</protein>
<evidence type="ECO:0000256" key="1">
    <source>
        <dbReference type="SAM" id="MobiDB-lite"/>
    </source>
</evidence>
<reference evidence="2" key="2">
    <citation type="journal article" date="2015" name="Fish Shellfish Immunol.">
        <title>Early steps in the European eel (Anguilla anguilla)-Vibrio vulnificus interaction in the gills: Role of the RtxA13 toxin.</title>
        <authorList>
            <person name="Callol A."/>
            <person name="Pajuelo D."/>
            <person name="Ebbesson L."/>
            <person name="Teles M."/>
            <person name="MacKenzie S."/>
            <person name="Amaro C."/>
        </authorList>
    </citation>
    <scope>NUCLEOTIDE SEQUENCE</scope>
</reference>
<organism evidence="2">
    <name type="scientific">Anguilla anguilla</name>
    <name type="common">European freshwater eel</name>
    <name type="synonym">Muraena anguilla</name>
    <dbReference type="NCBI Taxonomy" id="7936"/>
    <lineage>
        <taxon>Eukaryota</taxon>
        <taxon>Metazoa</taxon>
        <taxon>Chordata</taxon>
        <taxon>Craniata</taxon>
        <taxon>Vertebrata</taxon>
        <taxon>Euteleostomi</taxon>
        <taxon>Actinopterygii</taxon>
        <taxon>Neopterygii</taxon>
        <taxon>Teleostei</taxon>
        <taxon>Anguilliformes</taxon>
        <taxon>Anguillidae</taxon>
        <taxon>Anguilla</taxon>
    </lineage>
</organism>
<name>A0A0E9SIY2_ANGAN</name>
<feature type="region of interest" description="Disordered" evidence="1">
    <location>
        <begin position="1"/>
        <end position="21"/>
    </location>
</feature>
<dbReference type="AlphaFoldDB" id="A0A0E9SIY2"/>
<proteinExistence type="predicted"/>